<feature type="signal peptide" evidence="1">
    <location>
        <begin position="1"/>
        <end position="19"/>
    </location>
</feature>
<keyword evidence="1" id="KW-0732">Signal</keyword>
<dbReference type="RefSeq" id="WP_173074398.1">
    <property type="nucleotide sequence ID" value="NZ_CP041345.1"/>
</dbReference>
<name>A0A7D4BS37_9BACT</name>
<evidence type="ECO:0000256" key="1">
    <source>
        <dbReference type="SAM" id="SignalP"/>
    </source>
</evidence>
<proteinExistence type="predicted"/>
<dbReference type="KEGG" id="ttz:FHG85_07115"/>
<gene>
    <name evidence="3" type="ORF">FHG85_07115</name>
</gene>
<feature type="chain" id="PRO_5029801308" evidence="1">
    <location>
        <begin position="20"/>
        <end position="270"/>
    </location>
</feature>
<accession>A0A7D4BS37</accession>
<evidence type="ECO:0000313" key="3">
    <source>
        <dbReference type="EMBL" id="QKG80041.1"/>
    </source>
</evidence>
<dbReference type="Proteomes" id="UP000500961">
    <property type="component" value="Chromosome"/>
</dbReference>
<organism evidence="3 4">
    <name type="scientific">Tenuifilum thalassicum</name>
    <dbReference type="NCBI Taxonomy" id="2590900"/>
    <lineage>
        <taxon>Bacteria</taxon>
        <taxon>Pseudomonadati</taxon>
        <taxon>Bacteroidota</taxon>
        <taxon>Bacteroidia</taxon>
        <taxon>Bacteroidales</taxon>
        <taxon>Tenuifilaceae</taxon>
        <taxon>Tenuifilum</taxon>
    </lineage>
</organism>
<evidence type="ECO:0000313" key="4">
    <source>
        <dbReference type="Proteomes" id="UP000500961"/>
    </source>
</evidence>
<evidence type="ECO:0000259" key="2">
    <source>
        <dbReference type="Pfam" id="PF14326"/>
    </source>
</evidence>
<feature type="domain" description="DUF4384" evidence="2">
    <location>
        <begin position="146"/>
        <end position="208"/>
    </location>
</feature>
<dbReference type="AlphaFoldDB" id="A0A7D4BS37"/>
<protein>
    <submittedName>
        <fullName evidence="3">DUF4384 domain-containing protein</fullName>
    </submittedName>
</protein>
<dbReference type="Pfam" id="PF14326">
    <property type="entry name" value="DUF4384"/>
    <property type="match status" value="1"/>
</dbReference>
<sequence length="270" mass="30858">MMRKIILVLLLQLGLTVSAQDAIKVENATGRQIIAGSTSEEEARVKAIAQAKVDALRKAGVAEHIQSYEMLYKSEVNNKFDEVFMSDMLSEIRGAVRKYEIVKIDKGIDEFQNFYVEATIKAEVILYNKGKDPAFQVSIDGIKQGYQSGEKMKYSVTPTQDCYLNIFNLYENNASLIYPNQYEKSRLFKAGETVTFPLSDLIDGYTLEKSTSEPEKNKLVFVFTKEDIPYINFKLNQEGDQITSFEDISAWLFSISPDRRVNYFVQFVIY</sequence>
<dbReference type="InterPro" id="IPR025493">
    <property type="entry name" value="DUF4384"/>
</dbReference>
<keyword evidence="4" id="KW-1185">Reference proteome</keyword>
<dbReference type="EMBL" id="CP041345">
    <property type="protein sequence ID" value="QKG80041.1"/>
    <property type="molecule type" value="Genomic_DNA"/>
</dbReference>
<reference evidence="3 4" key="1">
    <citation type="submission" date="2019-07" db="EMBL/GenBank/DDBJ databases">
        <title>Thalassofilum flectens gen. nov., sp. nov., a novel moderate thermophilic anaerobe from a shallow sea hot spring in Kunashir Island (Russia), representing a new family in the order Bacteroidales, and proposal of Thalassofilacea fam. nov.</title>
        <authorList>
            <person name="Kochetkova T.V."/>
            <person name="Podosokorskaya O.A."/>
            <person name="Novikov A."/>
            <person name="Elcheninov A.G."/>
            <person name="Toshchakov S.V."/>
            <person name="Kublanov I.V."/>
        </authorList>
    </citation>
    <scope>NUCLEOTIDE SEQUENCE [LARGE SCALE GENOMIC DNA]</scope>
    <source>
        <strain evidence="3 4">38-H</strain>
    </source>
</reference>